<comment type="caution">
    <text evidence="1">The sequence shown here is derived from an EMBL/GenBank/DDBJ whole genome shotgun (WGS) entry which is preliminary data.</text>
</comment>
<reference evidence="1 2" key="1">
    <citation type="journal article" date="2018" name="Front. Plant Sci.">
        <title>Red Clover (Trifolium pratense) and Zigzag Clover (T. medium) - A Picture of Genomic Similarities and Differences.</title>
        <authorList>
            <person name="Dluhosova J."/>
            <person name="Istvanek J."/>
            <person name="Nedelnik J."/>
            <person name="Repkova J."/>
        </authorList>
    </citation>
    <scope>NUCLEOTIDE SEQUENCE [LARGE SCALE GENOMIC DNA]</scope>
    <source>
        <strain evidence="2">cv. 10/8</strain>
        <tissue evidence="1">Leaf</tissue>
    </source>
</reference>
<proteinExistence type="predicted"/>
<dbReference type="EMBL" id="LXQA010118313">
    <property type="protein sequence ID" value="MCI20141.1"/>
    <property type="molecule type" value="Genomic_DNA"/>
</dbReference>
<organism evidence="1 2">
    <name type="scientific">Trifolium medium</name>
    <dbReference type="NCBI Taxonomy" id="97028"/>
    <lineage>
        <taxon>Eukaryota</taxon>
        <taxon>Viridiplantae</taxon>
        <taxon>Streptophyta</taxon>
        <taxon>Embryophyta</taxon>
        <taxon>Tracheophyta</taxon>
        <taxon>Spermatophyta</taxon>
        <taxon>Magnoliopsida</taxon>
        <taxon>eudicotyledons</taxon>
        <taxon>Gunneridae</taxon>
        <taxon>Pentapetalae</taxon>
        <taxon>rosids</taxon>
        <taxon>fabids</taxon>
        <taxon>Fabales</taxon>
        <taxon>Fabaceae</taxon>
        <taxon>Papilionoideae</taxon>
        <taxon>50 kb inversion clade</taxon>
        <taxon>NPAAA clade</taxon>
        <taxon>Hologalegina</taxon>
        <taxon>IRL clade</taxon>
        <taxon>Trifolieae</taxon>
        <taxon>Trifolium</taxon>
    </lineage>
</organism>
<name>A0A392Q752_9FABA</name>
<protein>
    <submittedName>
        <fullName evidence="1">Uncharacterized protein</fullName>
    </submittedName>
</protein>
<evidence type="ECO:0000313" key="1">
    <source>
        <dbReference type="EMBL" id="MCI20141.1"/>
    </source>
</evidence>
<keyword evidence="2" id="KW-1185">Reference proteome</keyword>
<dbReference type="Proteomes" id="UP000265520">
    <property type="component" value="Unassembled WGS sequence"/>
</dbReference>
<evidence type="ECO:0000313" key="2">
    <source>
        <dbReference type="Proteomes" id="UP000265520"/>
    </source>
</evidence>
<sequence>MGHQLDELKIWRDVPPDEVLAIVLEDAQ</sequence>
<accession>A0A392Q752</accession>
<feature type="non-terminal residue" evidence="1">
    <location>
        <position position="28"/>
    </location>
</feature>
<dbReference type="AlphaFoldDB" id="A0A392Q752"/>